<gene>
    <name evidence="2" type="ORF">PPSIR1_34088</name>
</gene>
<accession>A6GGA0</accession>
<sequence length="474" mass="49781">MRLPSTVTFVLPALITLFAAPALAQAATCQVDPTGSFGMPHPSIDDALSSGGCDQPGSVIEVYCPAWGCSQGSTTIHGLDQIYVLSAELWGYGPATLTSSYSGAAVSIENSREILFEGFAQIAGEDVGVAVIDSRVIVIGSHAHGRYTDIGGHGAGIYAEGDSRLDLVWVAVTESGRGMSLQGTHSGAPHVLAEGFAATWNEVAVFSEGSPGPVLEVRSDFGPTMHNYIVSNVEGVELRGESDAVFDHTIVAGNLRMWPGSPTDPEVFNVQDHASLSLRNALIYDNDSVPNPGVLLPWSACGGGPSCHNTPGRILEHGSSKLVSLEASTIIDNQTDIVINLDGAGGGGIVVDHTVFANNWGKVFSTSSYYPGCPSIINHDSFLWDNRVGVDPSSCDPGFGHGWDPHAMPGAVTPDAMLGFPHFMGPYADLYRVHVLEPSPSYALPANLYLGPDWSVDGATADADPLDVGYHNPL</sequence>
<evidence type="ECO:0000313" key="2">
    <source>
        <dbReference type="EMBL" id="EDM75121.1"/>
    </source>
</evidence>
<dbReference type="Proteomes" id="UP000005801">
    <property type="component" value="Unassembled WGS sequence"/>
</dbReference>
<dbReference type="EMBL" id="ABCS01000103">
    <property type="protein sequence ID" value="EDM75121.1"/>
    <property type="molecule type" value="Genomic_DNA"/>
</dbReference>
<dbReference type="RefSeq" id="WP_006975740.1">
    <property type="nucleotide sequence ID" value="NZ_ABCS01000103.1"/>
</dbReference>
<evidence type="ECO:0000256" key="1">
    <source>
        <dbReference type="SAM" id="SignalP"/>
    </source>
</evidence>
<dbReference type="InterPro" id="IPR011050">
    <property type="entry name" value="Pectin_lyase_fold/virulence"/>
</dbReference>
<dbReference type="AlphaFoldDB" id="A6GGA0"/>
<dbReference type="STRING" id="391625.PPSIR1_34088"/>
<evidence type="ECO:0000313" key="3">
    <source>
        <dbReference type="Proteomes" id="UP000005801"/>
    </source>
</evidence>
<proteinExistence type="predicted"/>
<organism evidence="2 3">
    <name type="scientific">Plesiocystis pacifica SIR-1</name>
    <dbReference type="NCBI Taxonomy" id="391625"/>
    <lineage>
        <taxon>Bacteria</taxon>
        <taxon>Pseudomonadati</taxon>
        <taxon>Myxococcota</taxon>
        <taxon>Polyangia</taxon>
        <taxon>Nannocystales</taxon>
        <taxon>Nannocystaceae</taxon>
        <taxon>Plesiocystis</taxon>
    </lineage>
</organism>
<feature type="signal peptide" evidence="1">
    <location>
        <begin position="1"/>
        <end position="26"/>
    </location>
</feature>
<keyword evidence="1" id="KW-0732">Signal</keyword>
<evidence type="ECO:0008006" key="4">
    <source>
        <dbReference type="Google" id="ProtNLM"/>
    </source>
</evidence>
<keyword evidence="3" id="KW-1185">Reference proteome</keyword>
<protein>
    <recommendedName>
        <fullName evidence="4">Right handed beta helix domain-containing protein</fullName>
    </recommendedName>
</protein>
<comment type="caution">
    <text evidence="2">The sequence shown here is derived from an EMBL/GenBank/DDBJ whole genome shotgun (WGS) entry which is preliminary data.</text>
</comment>
<reference evidence="2 3" key="1">
    <citation type="submission" date="2007-06" db="EMBL/GenBank/DDBJ databases">
        <authorList>
            <person name="Shimkets L."/>
            <person name="Ferriera S."/>
            <person name="Johnson J."/>
            <person name="Kravitz S."/>
            <person name="Beeson K."/>
            <person name="Sutton G."/>
            <person name="Rogers Y.-H."/>
            <person name="Friedman R."/>
            <person name="Frazier M."/>
            <person name="Venter J.C."/>
        </authorList>
    </citation>
    <scope>NUCLEOTIDE SEQUENCE [LARGE SCALE GENOMIC DNA]</scope>
    <source>
        <strain evidence="2 3">SIR-1</strain>
    </source>
</reference>
<dbReference type="SUPFAM" id="SSF51126">
    <property type="entry name" value="Pectin lyase-like"/>
    <property type="match status" value="1"/>
</dbReference>
<name>A6GGA0_9BACT</name>
<feature type="chain" id="PRO_5002697844" description="Right handed beta helix domain-containing protein" evidence="1">
    <location>
        <begin position="27"/>
        <end position="474"/>
    </location>
</feature>